<evidence type="ECO:0000256" key="1">
    <source>
        <dbReference type="SAM" id="MobiDB-lite"/>
    </source>
</evidence>
<dbReference type="EMBL" id="MQTW01000112">
    <property type="protein sequence ID" value="RYC85128.1"/>
    <property type="molecule type" value="Genomic_DNA"/>
</dbReference>
<feature type="region of interest" description="Disordered" evidence="1">
    <location>
        <begin position="263"/>
        <end position="328"/>
    </location>
</feature>
<feature type="signal peptide" evidence="2">
    <location>
        <begin position="1"/>
        <end position="18"/>
    </location>
</feature>
<feature type="domain" description="DUF7029" evidence="3">
    <location>
        <begin position="156"/>
        <end position="251"/>
    </location>
</feature>
<feature type="region of interest" description="Disordered" evidence="1">
    <location>
        <begin position="850"/>
        <end position="869"/>
    </location>
</feature>
<feature type="compositionally biased region" description="Basic and acidic residues" evidence="1">
    <location>
        <begin position="439"/>
        <end position="453"/>
    </location>
</feature>
<feature type="compositionally biased region" description="Polar residues" evidence="1">
    <location>
        <begin position="809"/>
        <end position="818"/>
    </location>
</feature>
<evidence type="ECO:0000313" key="4">
    <source>
        <dbReference type="EMBL" id="RYC85128.1"/>
    </source>
</evidence>
<feature type="compositionally biased region" description="Low complexity" evidence="1">
    <location>
        <begin position="313"/>
        <end position="324"/>
    </location>
</feature>
<feature type="region of interest" description="Disordered" evidence="1">
    <location>
        <begin position="434"/>
        <end position="453"/>
    </location>
</feature>
<feature type="compositionally biased region" description="Low complexity" evidence="1">
    <location>
        <begin position="755"/>
        <end position="767"/>
    </location>
</feature>
<organism evidence="4 5">
    <name type="scientific">Fusarium oxysporum f. sp. narcissi</name>
    <dbReference type="NCBI Taxonomy" id="451672"/>
    <lineage>
        <taxon>Eukaryota</taxon>
        <taxon>Fungi</taxon>
        <taxon>Dikarya</taxon>
        <taxon>Ascomycota</taxon>
        <taxon>Pezizomycotina</taxon>
        <taxon>Sordariomycetes</taxon>
        <taxon>Hypocreomycetidae</taxon>
        <taxon>Hypocreales</taxon>
        <taxon>Nectriaceae</taxon>
        <taxon>Fusarium</taxon>
        <taxon>Fusarium oxysporum species complex</taxon>
    </lineage>
</organism>
<dbReference type="Proteomes" id="UP000290540">
    <property type="component" value="Unassembled WGS sequence"/>
</dbReference>
<feature type="compositionally biased region" description="Polar residues" evidence="1">
    <location>
        <begin position="303"/>
        <end position="312"/>
    </location>
</feature>
<feature type="chain" id="PRO_5020469968" description="DUF7029 domain-containing protein" evidence="2">
    <location>
        <begin position="19"/>
        <end position="1072"/>
    </location>
</feature>
<name>A0A4Q2VHN0_FUSOX</name>
<dbReference type="AlphaFoldDB" id="A0A4Q2VHN0"/>
<evidence type="ECO:0000259" key="3">
    <source>
        <dbReference type="Pfam" id="PF22974"/>
    </source>
</evidence>
<proteinExistence type="predicted"/>
<feature type="region of interest" description="Disordered" evidence="1">
    <location>
        <begin position="471"/>
        <end position="491"/>
    </location>
</feature>
<gene>
    <name evidence="4" type="ORF">BFJ63_vAg11974</name>
</gene>
<accession>A0A4Q2VHN0</accession>
<protein>
    <recommendedName>
        <fullName evidence="3">DUF7029 domain-containing protein</fullName>
    </recommendedName>
</protein>
<evidence type="ECO:0000313" key="5">
    <source>
        <dbReference type="Proteomes" id="UP000290540"/>
    </source>
</evidence>
<feature type="region of interest" description="Disordered" evidence="1">
    <location>
        <begin position="755"/>
        <end position="838"/>
    </location>
</feature>
<sequence>MWTRSFVVLLGVITTVHCRPAHDTTGLATSTPLANNNSTATRRNYVVVETASANCVKCALKPTPCDLDKEPKLKELPAAGAAGVDEFVNTNDSGGKNDGDYDHHGPIATLLPAVHWDCDTQPATNVVPIPPEKGSQMYYGVNDPTQPGHFAFLTYYFKKPSVNLDHCDHVSNAKYGPDGLTITFSTSEAYNHAQDTWDKKSGMVLIAYIEGCGDWEQGERCYFQVTSLEFQKGGLIIVASGNPSQPEDIISFGETEWGWWQPREGRVKHPGSGSSTLVNDAPSDTNQPSKPGDEPSFRWNPVATASNTETFGTSSPSSTSSPNSVNFADQRKSCEAPVDTRYGLPSACLGEFFDLDLDSDLGSEALSQQYKIFAREIAPDIDIDDDDGSLRRRGIFGSVFKALKTVTKPFTTAYKAISKATAISGSFNKDISWKLPDPSSKDPRANKLRDPDLKQVQSPWGDSILLKAFGKQPDQSSKANGKNKGETMKGGKDNNVNGYMNIYCVGCGVSGSARIAGKASWSPIGGFQTGQLSFNTDIRFVLQIGIDAQLTYKREFKHRLLDVGLPGLSYGIVRIGPAITVDSRVELEANANGKLLAGAEMGLQNAEAIVDFVEPRSSSQRGFDPYFKPIFEAEGELMLSATLGLPLGLRCGVKVAGFSVDVALIDEPSIKGVAKVAAKAGLNGDNELDAGFTETNGCTGISTQMSWRNRLYVDLLSLKEFTIHDTKDNVLAQGCIKLPGLPSKTTGATTNTAETNMARTNAAETNAVNPPKTTDRSHGPKATDNVETGTEASKQDPVTPTSEIAVKSNIPTQTNIPDQEQVGGQLEPDQGSSDVFGKDDSFRRMKVRELSSDNEMAEEPADNTLDFEGGSDELSYDLKDFKNFPYNLSTGYELALMVDSDITTMVVSCANGNMYAFLIEGEDNPYCSEMWSTKNDVLITDGAQRFLHYYNNTMSVLGVSRLRVEEEKTIPNGGVIVALVPYYPDDNSDDYYYLAVDPNDQVFYPIVCDYSDGRGSKMFLASDPDGGAELLKSKDLMYTVTGGEVSDCYALALLQGEYAEDDDYLSYRDSEE</sequence>
<feature type="compositionally biased region" description="Polar residues" evidence="1">
    <location>
        <begin position="272"/>
        <end position="289"/>
    </location>
</feature>
<evidence type="ECO:0000256" key="2">
    <source>
        <dbReference type="SAM" id="SignalP"/>
    </source>
</evidence>
<feature type="compositionally biased region" description="Polar residues" evidence="1">
    <location>
        <begin position="785"/>
        <end position="802"/>
    </location>
</feature>
<dbReference type="Pfam" id="PF22974">
    <property type="entry name" value="DUF7029"/>
    <property type="match status" value="1"/>
</dbReference>
<keyword evidence="2" id="KW-0732">Signal</keyword>
<reference evidence="4 5" key="1">
    <citation type="submission" date="2016-12" db="EMBL/GenBank/DDBJ databases">
        <title>Draft genome sequence of Fusarium oxysporum causing rot on Narcissus.</title>
        <authorList>
            <person name="Armitage A.D."/>
            <person name="Taylor A."/>
            <person name="Clarkson J.P."/>
            <person name="Harrison R.J."/>
            <person name="Jackson A.C."/>
        </authorList>
    </citation>
    <scope>NUCLEOTIDE SEQUENCE [LARGE SCALE GENOMIC DNA]</scope>
    <source>
        <strain evidence="4 5">N139</strain>
    </source>
</reference>
<dbReference type="InterPro" id="IPR054293">
    <property type="entry name" value="DUF7029"/>
</dbReference>
<comment type="caution">
    <text evidence="4">The sequence shown here is derived from an EMBL/GenBank/DDBJ whole genome shotgun (WGS) entry which is preliminary data.</text>
</comment>